<dbReference type="AlphaFoldDB" id="A0A1N6RUN3"/>
<accession>A0A1N6RUN3</accession>
<dbReference type="EMBL" id="MWSK01000002">
    <property type="protein sequence ID" value="OXS79143.1"/>
    <property type="molecule type" value="Genomic_DNA"/>
</dbReference>
<reference evidence="1" key="3">
    <citation type="submission" date="2017-03" db="EMBL/GenBank/DDBJ databases">
        <authorList>
            <person name="Dastager S.G."/>
            <person name="Neurgaonkar P.S."/>
            <person name="Dharne M.S."/>
        </authorList>
    </citation>
    <scope>NUCLEOTIDE SEQUENCE</scope>
    <source>
        <strain evidence="1">DSM 25145</strain>
    </source>
</reference>
<keyword evidence="4" id="KW-1185">Reference proteome</keyword>
<sequence length="116" mass="13047">MSNAKYSIKVNRIKKVVEMMVGESFTDEDVKNFVNDYLKNMSSIDTSAYTLEVDCTTMKVVEAKMAPKLEASFNMYKESGFNKVIFQISKNTVLKMQLNRIARGAGLTNSEVVEVA</sequence>
<evidence type="ECO:0000313" key="2">
    <source>
        <dbReference type="EMBL" id="SIQ32489.1"/>
    </source>
</evidence>
<organism evidence="2 3">
    <name type="scientific">Domibacillus enclensis</name>
    <dbReference type="NCBI Taxonomy" id="1017273"/>
    <lineage>
        <taxon>Bacteria</taxon>
        <taxon>Bacillati</taxon>
        <taxon>Bacillota</taxon>
        <taxon>Bacilli</taxon>
        <taxon>Bacillales</taxon>
        <taxon>Bacillaceae</taxon>
        <taxon>Domibacillus</taxon>
    </lineage>
</organism>
<evidence type="ECO:0000313" key="4">
    <source>
        <dbReference type="Proteomes" id="UP000215545"/>
    </source>
</evidence>
<proteinExistence type="predicted"/>
<protein>
    <submittedName>
        <fullName evidence="2">Uncharacterized protein</fullName>
    </submittedName>
</protein>
<name>A0A1N6RUN3_9BACI</name>
<evidence type="ECO:0000313" key="3">
    <source>
        <dbReference type="Proteomes" id="UP000186385"/>
    </source>
</evidence>
<evidence type="ECO:0000313" key="1">
    <source>
        <dbReference type="EMBL" id="OXS79143.1"/>
    </source>
</evidence>
<reference evidence="2 3" key="1">
    <citation type="submission" date="2017-01" db="EMBL/GenBank/DDBJ databases">
        <authorList>
            <person name="Mah S.A."/>
            <person name="Swanson W.J."/>
            <person name="Moy G.W."/>
            <person name="Vacquier V.D."/>
        </authorList>
    </citation>
    <scope>NUCLEOTIDE SEQUENCE [LARGE SCALE GENOMIC DNA]</scope>
    <source>
        <strain evidence="2 3">NIO-1016</strain>
    </source>
</reference>
<dbReference type="Proteomes" id="UP000186385">
    <property type="component" value="Unassembled WGS sequence"/>
</dbReference>
<dbReference type="RefSeq" id="WP_045850708.1">
    <property type="nucleotide sequence ID" value="NZ_FTLX01000002.1"/>
</dbReference>
<dbReference type="OrthoDB" id="2867965at2"/>
<dbReference type="STRING" id="1017273.SAMN05443094_102222"/>
<dbReference type="EMBL" id="FTLX01000002">
    <property type="protein sequence ID" value="SIQ32489.1"/>
    <property type="molecule type" value="Genomic_DNA"/>
</dbReference>
<reference evidence="4" key="2">
    <citation type="submission" date="2017-03" db="EMBL/GenBank/DDBJ databases">
        <title>Bacillus sp. V-88(T) DSM27956, whole genome shotgun sequencing project.</title>
        <authorList>
            <person name="Dastager S.G."/>
            <person name="Neurgaonkar P.S."/>
            <person name="Dharne M.S."/>
        </authorList>
    </citation>
    <scope>NUCLEOTIDE SEQUENCE [LARGE SCALE GENOMIC DNA]</scope>
    <source>
        <strain evidence="4">DSM 25145</strain>
    </source>
</reference>
<dbReference type="Proteomes" id="UP000215545">
    <property type="component" value="Unassembled WGS sequence"/>
</dbReference>
<gene>
    <name evidence="1" type="ORF">B1B05_05040</name>
    <name evidence="2" type="ORF">SAMN05443094_102222</name>
</gene>